<proteinExistence type="predicted"/>
<feature type="region of interest" description="Disordered" evidence="2">
    <location>
        <begin position="287"/>
        <end position="317"/>
    </location>
</feature>
<dbReference type="Pfam" id="PF16026">
    <property type="entry name" value="MIEAP"/>
    <property type="match status" value="1"/>
</dbReference>
<keyword evidence="1" id="KW-0479">Metal-binding</keyword>
<dbReference type="AlphaFoldDB" id="A0A8B6FHY4"/>
<dbReference type="OrthoDB" id="6134531at2759"/>
<keyword evidence="5" id="KW-1185">Reference proteome</keyword>
<dbReference type="PANTHER" id="PTHR25462:SF305">
    <property type="entry name" value="RING-TYPE DOMAIN-CONTAINING PROTEIN"/>
    <property type="match status" value="1"/>
</dbReference>
<gene>
    <name evidence="4" type="ORF">MGAL_10B005691</name>
</gene>
<accession>A0A8B6FHY4</accession>
<dbReference type="GO" id="GO:0008270">
    <property type="term" value="F:zinc ion binding"/>
    <property type="evidence" value="ECO:0007669"/>
    <property type="project" value="UniProtKB-KW"/>
</dbReference>
<dbReference type="Proteomes" id="UP000596742">
    <property type="component" value="Unassembled WGS sequence"/>
</dbReference>
<dbReference type="InterPro" id="IPR031981">
    <property type="entry name" value="MIEAP_C"/>
</dbReference>
<dbReference type="Gene3D" id="3.30.160.60">
    <property type="entry name" value="Classic Zinc Finger"/>
    <property type="match status" value="1"/>
</dbReference>
<evidence type="ECO:0000259" key="3">
    <source>
        <dbReference type="PROSITE" id="PS50119"/>
    </source>
</evidence>
<comment type="caution">
    <text evidence="4">The sequence shown here is derived from an EMBL/GenBank/DDBJ whole genome shotgun (WGS) entry which is preliminary data.</text>
</comment>
<organism evidence="4 5">
    <name type="scientific">Mytilus galloprovincialis</name>
    <name type="common">Mediterranean mussel</name>
    <dbReference type="NCBI Taxonomy" id="29158"/>
    <lineage>
        <taxon>Eukaryota</taxon>
        <taxon>Metazoa</taxon>
        <taxon>Spiralia</taxon>
        <taxon>Lophotrochozoa</taxon>
        <taxon>Mollusca</taxon>
        <taxon>Bivalvia</taxon>
        <taxon>Autobranchia</taxon>
        <taxon>Pteriomorphia</taxon>
        <taxon>Mytilida</taxon>
        <taxon>Mytiloidea</taxon>
        <taxon>Mytilidae</taxon>
        <taxon>Mytilinae</taxon>
        <taxon>Mytilus</taxon>
    </lineage>
</organism>
<name>A0A8B6FHY4_MYTGA</name>
<sequence>MAQVVSKKCTVCGENNSKLLCYECNQELCEVCRPIHDKFSANKQHTIVDNRDVTCINYAEKLKCITHDQENRCFCLNCNSLICAECVIDKHKSHDVKSIKTMAYGYRMDLSKTELKVKGEMEILFNLKTCIQKKKKTLSEAFNLIERDLKSSIDDVQNIVKGVADEYIVTTKTHLIKQEDIGNSELQQVETTENGYKTFIKTLRELKKEKHDGSFVMRFKWMQDDMENLKEIPSVQSEEEFKSFERNSFLSTISNAITPRLVQPQTAPVSYVKEHRDMKTQIESLKAEKDSSMQSMVEGRKMEDNNPSISDLSDSDRPEKLSEQFREIYDNIWTDVLDYITETEKVEDDVIVKEIVWVLQCGTDGRDPTVKIIKDLVQESANRICDTVIQDIKRLTAVTEFIQKGKKKADEFVTKCSMLCLFMVLQDPPVVLDFSCKTGDPFNKDLFSPFISSGDVIDYLVWPVMFLSENGALMSKGIAQGVKKKRKMIFFS</sequence>
<dbReference type="CDD" id="cd19757">
    <property type="entry name" value="Bbox1"/>
    <property type="match status" value="1"/>
</dbReference>
<protein>
    <recommendedName>
        <fullName evidence="3">B box-type domain-containing protein</fullName>
    </recommendedName>
</protein>
<dbReference type="PANTHER" id="PTHR25462">
    <property type="entry name" value="BONUS, ISOFORM C-RELATED"/>
    <property type="match status" value="1"/>
</dbReference>
<dbReference type="SUPFAM" id="SSF57845">
    <property type="entry name" value="B-box zinc-binding domain"/>
    <property type="match status" value="1"/>
</dbReference>
<evidence type="ECO:0000256" key="2">
    <source>
        <dbReference type="SAM" id="MobiDB-lite"/>
    </source>
</evidence>
<dbReference type="GO" id="GO:0061630">
    <property type="term" value="F:ubiquitin protein ligase activity"/>
    <property type="evidence" value="ECO:0007669"/>
    <property type="project" value="TreeGrafter"/>
</dbReference>
<dbReference type="GO" id="GO:0005654">
    <property type="term" value="C:nucleoplasm"/>
    <property type="evidence" value="ECO:0007669"/>
    <property type="project" value="TreeGrafter"/>
</dbReference>
<keyword evidence="1" id="KW-0863">Zinc-finger</keyword>
<dbReference type="PROSITE" id="PS50119">
    <property type="entry name" value="ZF_BBOX"/>
    <property type="match status" value="2"/>
</dbReference>
<dbReference type="InterPro" id="IPR000315">
    <property type="entry name" value="Znf_B-box"/>
</dbReference>
<dbReference type="SMART" id="SM00336">
    <property type="entry name" value="BBOX"/>
    <property type="match status" value="2"/>
</dbReference>
<evidence type="ECO:0000313" key="4">
    <source>
        <dbReference type="EMBL" id="VDI49524.1"/>
    </source>
</evidence>
<dbReference type="Pfam" id="PF00643">
    <property type="entry name" value="zf-B_box"/>
    <property type="match status" value="1"/>
</dbReference>
<dbReference type="EMBL" id="UYJE01006836">
    <property type="protein sequence ID" value="VDI49524.1"/>
    <property type="molecule type" value="Genomic_DNA"/>
</dbReference>
<reference evidence="4" key="1">
    <citation type="submission" date="2018-11" db="EMBL/GenBank/DDBJ databases">
        <authorList>
            <person name="Alioto T."/>
            <person name="Alioto T."/>
        </authorList>
    </citation>
    <scope>NUCLEOTIDE SEQUENCE</scope>
</reference>
<feature type="domain" description="B box-type" evidence="3">
    <location>
        <begin position="9"/>
        <end position="50"/>
    </location>
</feature>
<evidence type="ECO:0000313" key="5">
    <source>
        <dbReference type="Proteomes" id="UP000596742"/>
    </source>
</evidence>
<keyword evidence="1" id="KW-0862">Zinc</keyword>
<feature type="domain" description="B box-type" evidence="3">
    <location>
        <begin position="59"/>
        <end position="99"/>
    </location>
</feature>
<evidence type="ECO:0000256" key="1">
    <source>
        <dbReference type="PROSITE-ProRule" id="PRU00024"/>
    </source>
</evidence>
<dbReference type="InterPro" id="IPR047153">
    <property type="entry name" value="TRIM45/56/19-like"/>
</dbReference>